<dbReference type="SUPFAM" id="SSF53335">
    <property type="entry name" value="S-adenosyl-L-methionine-dependent methyltransferases"/>
    <property type="match status" value="1"/>
</dbReference>
<protein>
    <recommendedName>
        <fullName evidence="2">O-methyltransferase C-terminal domain-containing protein</fullName>
    </recommendedName>
</protein>
<dbReference type="InParanoid" id="A0A0C3H2Y6"/>
<dbReference type="EMBL" id="KN832881">
    <property type="protein sequence ID" value="KIM97744.1"/>
    <property type="molecule type" value="Genomic_DNA"/>
</dbReference>
<proteinExistence type="predicted"/>
<dbReference type="Pfam" id="PF00891">
    <property type="entry name" value="Methyltransf_2"/>
    <property type="match status" value="1"/>
</dbReference>
<accession>A0A0C3H2Y6</accession>
<dbReference type="Proteomes" id="UP000054321">
    <property type="component" value="Unassembled WGS sequence"/>
</dbReference>
<dbReference type="Gene3D" id="3.40.50.150">
    <property type="entry name" value="Vaccinia Virus protein VP39"/>
    <property type="match status" value="2"/>
</dbReference>
<dbReference type="PANTHER" id="PTHR43712:SF2">
    <property type="entry name" value="O-METHYLTRANSFERASE CICE"/>
    <property type="match status" value="1"/>
</dbReference>
<keyword evidence="4" id="KW-1185">Reference proteome</keyword>
<keyword evidence="1" id="KW-1133">Transmembrane helix</keyword>
<evidence type="ECO:0000313" key="3">
    <source>
        <dbReference type="EMBL" id="KIM97744.1"/>
    </source>
</evidence>
<dbReference type="InterPro" id="IPR001077">
    <property type="entry name" value="COMT_C"/>
</dbReference>
<gene>
    <name evidence="3" type="ORF">OIDMADRAFT_147277</name>
</gene>
<reference evidence="4" key="2">
    <citation type="submission" date="2015-01" db="EMBL/GenBank/DDBJ databases">
        <title>Evolutionary Origins and Diversification of the Mycorrhizal Mutualists.</title>
        <authorList>
            <consortium name="DOE Joint Genome Institute"/>
            <consortium name="Mycorrhizal Genomics Consortium"/>
            <person name="Kohler A."/>
            <person name="Kuo A."/>
            <person name="Nagy L.G."/>
            <person name="Floudas D."/>
            <person name="Copeland A."/>
            <person name="Barry K.W."/>
            <person name="Cichocki N."/>
            <person name="Veneault-Fourrey C."/>
            <person name="LaButti K."/>
            <person name="Lindquist E.A."/>
            <person name="Lipzen A."/>
            <person name="Lundell T."/>
            <person name="Morin E."/>
            <person name="Murat C."/>
            <person name="Riley R."/>
            <person name="Ohm R."/>
            <person name="Sun H."/>
            <person name="Tunlid A."/>
            <person name="Henrissat B."/>
            <person name="Grigoriev I.V."/>
            <person name="Hibbett D.S."/>
            <person name="Martin F."/>
        </authorList>
    </citation>
    <scope>NUCLEOTIDE SEQUENCE [LARGE SCALE GENOMIC DNA]</scope>
    <source>
        <strain evidence="4">Zn</strain>
    </source>
</reference>
<evidence type="ECO:0000256" key="1">
    <source>
        <dbReference type="SAM" id="Phobius"/>
    </source>
</evidence>
<name>A0A0C3H2Y6_OIDMZ</name>
<keyword evidence="1" id="KW-0472">Membrane</keyword>
<sequence>MTICALINNILQIPEAQENNRRKLLASARALVAELGSPQDVMLTLSKSQQTASSRNLRKTHTLIIVFLQPSGILLFALGFRVTLGEPLATGWRNPADSKYALFQFASGGKDDLFSWLQANSSFMKTFSSCMAASTVLQAARVPEIIASILPPVADQDEKEVLCIDIGGGSGQMLSEIRQLRPELKGHMIVQDLPKEIEERESPPAACAQILHDQISAMSCKSRIIIIGIILPKGVSRYPAALDVNMMVTAGMERTERQWHELLESLGLKILHIRGPQPGGLETDSFIECGIQGVNVHI</sequence>
<organism evidence="3 4">
    <name type="scientific">Oidiodendron maius (strain Zn)</name>
    <dbReference type="NCBI Taxonomy" id="913774"/>
    <lineage>
        <taxon>Eukaryota</taxon>
        <taxon>Fungi</taxon>
        <taxon>Dikarya</taxon>
        <taxon>Ascomycota</taxon>
        <taxon>Pezizomycotina</taxon>
        <taxon>Leotiomycetes</taxon>
        <taxon>Leotiomycetes incertae sedis</taxon>
        <taxon>Myxotrichaceae</taxon>
        <taxon>Oidiodendron</taxon>
    </lineage>
</organism>
<dbReference type="OrthoDB" id="3340390at2759"/>
<dbReference type="AlphaFoldDB" id="A0A0C3H2Y6"/>
<evidence type="ECO:0000313" key="4">
    <source>
        <dbReference type="Proteomes" id="UP000054321"/>
    </source>
</evidence>
<feature type="transmembrane region" description="Helical" evidence="1">
    <location>
        <begin position="63"/>
        <end position="84"/>
    </location>
</feature>
<dbReference type="InterPro" id="IPR029063">
    <property type="entry name" value="SAM-dependent_MTases_sf"/>
</dbReference>
<reference evidence="3 4" key="1">
    <citation type="submission" date="2014-04" db="EMBL/GenBank/DDBJ databases">
        <authorList>
            <consortium name="DOE Joint Genome Institute"/>
            <person name="Kuo A."/>
            <person name="Martino E."/>
            <person name="Perotto S."/>
            <person name="Kohler A."/>
            <person name="Nagy L.G."/>
            <person name="Floudas D."/>
            <person name="Copeland A."/>
            <person name="Barry K.W."/>
            <person name="Cichocki N."/>
            <person name="Veneault-Fourrey C."/>
            <person name="LaButti K."/>
            <person name="Lindquist E.A."/>
            <person name="Lipzen A."/>
            <person name="Lundell T."/>
            <person name="Morin E."/>
            <person name="Murat C."/>
            <person name="Sun H."/>
            <person name="Tunlid A."/>
            <person name="Henrissat B."/>
            <person name="Grigoriev I.V."/>
            <person name="Hibbett D.S."/>
            <person name="Martin F."/>
            <person name="Nordberg H.P."/>
            <person name="Cantor M.N."/>
            <person name="Hua S.X."/>
        </authorList>
    </citation>
    <scope>NUCLEOTIDE SEQUENCE [LARGE SCALE GENOMIC DNA]</scope>
    <source>
        <strain evidence="3 4">Zn</strain>
    </source>
</reference>
<dbReference type="HOGENOM" id="CLU_005533_5_0_1"/>
<feature type="domain" description="O-methyltransferase C-terminal" evidence="2">
    <location>
        <begin position="205"/>
        <end position="267"/>
    </location>
</feature>
<dbReference type="GO" id="GO:0008171">
    <property type="term" value="F:O-methyltransferase activity"/>
    <property type="evidence" value="ECO:0007669"/>
    <property type="project" value="InterPro"/>
</dbReference>
<evidence type="ECO:0000259" key="2">
    <source>
        <dbReference type="Pfam" id="PF00891"/>
    </source>
</evidence>
<keyword evidence="1" id="KW-0812">Transmembrane</keyword>
<dbReference type="PANTHER" id="PTHR43712">
    <property type="entry name" value="PUTATIVE (AFU_ORTHOLOGUE AFUA_4G14580)-RELATED"/>
    <property type="match status" value="1"/>
</dbReference>